<protein>
    <recommendedName>
        <fullName evidence="4">7TM GPCR serpentine receptor class x (Srx) domain-containing protein</fullName>
    </recommendedName>
</protein>
<name>A0A0B1SLG4_OESDE</name>
<proteinExistence type="predicted"/>
<reference evidence="2 3" key="1">
    <citation type="submission" date="2014-03" db="EMBL/GenBank/DDBJ databases">
        <title>Draft genome of the hookworm Oesophagostomum dentatum.</title>
        <authorList>
            <person name="Mitreva M."/>
        </authorList>
    </citation>
    <scope>NUCLEOTIDE SEQUENCE [LARGE SCALE GENOMIC DNA]</scope>
    <source>
        <strain evidence="2 3">OD-Hann</strain>
    </source>
</reference>
<feature type="transmembrane region" description="Helical" evidence="1">
    <location>
        <begin position="94"/>
        <end position="121"/>
    </location>
</feature>
<dbReference type="AlphaFoldDB" id="A0A0B1SLG4"/>
<dbReference type="OrthoDB" id="5846501at2759"/>
<gene>
    <name evidence="2" type="ORF">OESDEN_14486</name>
</gene>
<dbReference type="PANTHER" id="PTHR22718">
    <property type="entry name" value="SERPENTINE RECEPTOR, CLASS X"/>
    <property type="match status" value="1"/>
</dbReference>
<accession>A0A0B1SLG4</accession>
<evidence type="ECO:0000313" key="3">
    <source>
        <dbReference type="Proteomes" id="UP000053660"/>
    </source>
</evidence>
<dbReference type="EMBL" id="KN562628">
    <property type="protein sequence ID" value="KHJ85779.1"/>
    <property type="molecule type" value="Genomic_DNA"/>
</dbReference>
<sequence length="200" mass="22454">MFSDLLVVSWYYSSVLPALIAINSFSIDQAFLSFSWILKGDTPNYVNTFVDLPINIASSGICGICYSYIIFYVWKTAHLYKSGNSVGTNRVREYRYALQFCAISIFYFMVWMSFLFFPVLIGTSRVEFFIVSSISLTMDASMNALIYISFNTEVQAALFNAKEGITSQNAPVSISTVSLNTREPKKMYNSAKAFICISAA</sequence>
<keyword evidence="3" id="KW-1185">Reference proteome</keyword>
<feature type="transmembrane region" description="Helical" evidence="1">
    <location>
        <begin position="15"/>
        <end position="38"/>
    </location>
</feature>
<keyword evidence="1" id="KW-1133">Transmembrane helix</keyword>
<dbReference type="SUPFAM" id="SSF81321">
    <property type="entry name" value="Family A G protein-coupled receptor-like"/>
    <property type="match status" value="1"/>
</dbReference>
<evidence type="ECO:0000313" key="2">
    <source>
        <dbReference type="EMBL" id="KHJ85779.1"/>
    </source>
</evidence>
<organism evidence="2 3">
    <name type="scientific">Oesophagostomum dentatum</name>
    <name type="common">Nodular worm</name>
    <dbReference type="NCBI Taxonomy" id="61180"/>
    <lineage>
        <taxon>Eukaryota</taxon>
        <taxon>Metazoa</taxon>
        <taxon>Ecdysozoa</taxon>
        <taxon>Nematoda</taxon>
        <taxon>Chromadorea</taxon>
        <taxon>Rhabditida</taxon>
        <taxon>Rhabditina</taxon>
        <taxon>Rhabditomorpha</taxon>
        <taxon>Strongyloidea</taxon>
        <taxon>Strongylidae</taxon>
        <taxon>Oesophagostomum</taxon>
    </lineage>
</organism>
<keyword evidence="1" id="KW-0812">Transmembrane</keyword>
<feature type="transmembrane region" description="Helical" evidence="1">
    <location>
        <begin position="50"/>
        <end position="74"/>
    </location>
</feature>
<evidence type="ECO:0008006" key="4">
    <source>
        <dbReference type="Google" id="ProtNLM"/>
    </source>
</evidence>
<feature type="transmembrane region" description="Helical" evidence="1">
    <location>
        <begin position="128"/>
        <end position="150"/>
    </location>
</feature>
<evidence type="ECO:0000256" key="1">
    <source>
        <dbReference type="SAM" id="Phobius"/>
    </source>
</evidence>
<dbReference type="Proteomes" id="UP000053660">
    <property type="component" value="Unassembled WGS sequence"/>
</dbReference>
<dbReference type="PANTHER" id="PTHR22718:SF11">
    <property type="entry name" value="7TM GPCR SERPENTINE RECEPTOR CLASS X (SRX) DOMAIN-CONTAINING PROTEIN"/>
    <property type="match status" value="1"/>
</dbReference>
<keyword evidence="1" id="KW-0472">Membrane</keyword>
<dbReference type="Gene3D" id="1.20.1070.10">
    <property type="entry name" value="Rhodopsin 7-helix transmembrane proteins"/>
    <property type="match status" value="1"/>
</dbReference>